<dbReference type="SUPFAM" id="SSF55729">
    <property type="entry name" value="Acyl-CoA N-acyltransferases (Nat)"/>
    <property type="match status" value="1"/>
</dbReference>
<dbReference type="PROSITE" id="PS51186">
    <property type="entry name" value="GNAT"/>
    <property type="match status" value="1"/>
</dbReference>
<evidence type="ECO:0000313" key="2">
    <source>
        <dbReference type="EMBL" id="RBP43886.1"/>
    </source>
</evidence>
<dbReference type="RefSeq" id="WP_113959347.1">
    <property type="nucleotide sequence ID" value="NZ_QNRR01000005.1"/>
</dbReference>
<feature type="domain" description="N-acetyltransferase" evidence="1">
    <location>
        <begin position="13"/>
        <end position="167"/>
    </location>
</feature>
<evidence type="ECO:0000259" key="1">
    <source>
        <dbReference type="PROSITE" id="PS51186"/>
    </source>
</evidence>
<keyword evidence="2" id="KW-0808">Transferase</keyword>
<proteinExistence type="predicted"/>
<dbReference type="InterPro" id="IPR016181">
    <property type="entry name" value="Acyl_CoA_acyltransferase"/>
</dbReference>
<reference evidence="2 3" key="1">
    <citation type="submission" date="2018-06" db="EMBL/GenBank/DDBJ databases">
        <title>Genomic Encyclopedia of Type Strains, Phase IV (KMG-IV): sequencing the most valuable type-strain genomes for metagenomic binning, comparative biology and taxonomic classification.</title>
        <authorList>
            <person name="Goeker M."/>
        </authorList>
    </citation>
    <scope>NUCLEOTIDE SEQUENCE [LARGE SCALE GENOMIC DNA]</scope>
    <source>
        <strain evidence="2 3">DSM 25532</strain>
    </source>
</reference>
<dbReference type="EMBL" id="QNRR01000005">
    <property type="protein sequence ID" value="RBP43886.1"/>
    <property type="molecule type" value="Genomic_DNA"/>
</dbReference>
<evidence type="ECO:0000313" key="3">
    <source>
        <dbReference type="Proteomes" id="UP000253426"/>
    </source>
</evidence>
<dbReference type="InterPro" id="IPR000182">
    <property type="entry name" value="GNAT_dom"/>
</dbReference>
<dbReference type="AlphaFoldDB" id="A0A366HN68"/>
<sequence length="192" mass="22119">MQPLAQLANGQSVLLRMFTPADRDAVREAFRRLSPESRYHRFWDTQQEIPDSVLNRFLNPKPGLHETWAAQHPEAPDEPGYGGASFWRNEDEPWRAEISLTVADEAHHTGVGTVLMAVLWTRAKRAGITEFFGHVLPDNYAMLDWVRSLGSRPRLERGQYVFRLELDEAKLRATPTADRLKTRLREVEDWGL</sequence>
<dbReference type="CDD" id="cd04301">
    <property type="entry name" value="NAT_SF"/>
    <property type="match status" value="1"/>
</dbReference>
<comment type="caution">
    <text evidence="2">The sequence shown here is derived from an EMBL/GenBank/DDBJ whole genome shotgun (WGS) entry which is preliminary data.</text>
</comment>
<keyword evidence="3" id="KW-1185">Reference proteome</keyword>
<dbReference type="GO" id="GO:0016747">
    <property type="term" value="F:acyltransferase activity, transferring groups other than amino-acyl groups"/>
    <property type="evidence" value="ECO:0007669"/>
    <property type="project" value="InterPro"/>
</dbReference>
<accession>A0A366HN68</accession>
<dbReference type="Pfam" id="PF13302">
    <property type="entry name" value="Acetyltransf_3"/>
    <property type="match status" value="1"/>
</dbReference>
<dbReference type="Proteomes" id="UP000253426">
    <property type="component" value="Unassembled WGS sequence"/>
</dbReference>
<name>A0A366HN68_9BACT</name>
<dbReference type="Gene3D" id="3.40.630.30">
    <property type="match status" value="1"/>
</dbReference>
<dbReference type="OrthoDB" id="190266at2"/>
<gene>
    <name evidence="2" type="ORF">DES53_105285</name>
</gene>
<organism evidence="2 3">
    <name type="scientific">Roseimicrobium gellanilyticum</name>
    <dbReference type="NCBI Taxonomy" id="748857"/>
    <lineage>
        <taxon>Bacteria</taxon>
        <taxon>Pseudomonadati</taxon>
        <taxon>Verrucomicrobiota</taxon>
        <taxon>Verrucomicrobiia</taxon>
        <taxon>Verrucomicrobiales</taxon>
        <taxon>Verrucomicrobiaceae</taxon>
        <taxon>Roseimicrobium</taxon>
    </lineage>
</organism>
<protein>
    <submittedName>
        <fullName evidence="2">Acetyltransferase (GNAT) family protein</fullName>
    </submittedName>
</protein>